<gene>
    <name evidence="1" type="ORF">TQ35_0004735</name>
</gene>
<evidence type="ECO:0000313" key="2">
    <source>
        <dbReference type="Proteomes" id="UP000053480"/>
    </source>
</evidence>
<dbReference type="Proteomes" id="UP000053480">
    <property type="component" value="Unassembled WGS sequence"/>
</dbReference>
<organism evidence="1 2">
    <name type="scientific">Candidatus Aramenus sulfurataquae</name>
    <dbReference type="NCBI Taxonomy" id="1326980"/>
    <lineage>
        <taxon>Archaea</taxon>
        <taxon>Thermoproteota</taxon>
        <taxon>Thermoprotei</taxon>
        <taxon>Sulfolobales</taxon>
        <taxon>Sulfolobaceae</taxon>
        <taxon>Candidatus Aramenus</taxon>
    </lineage>
</organism>
<dbReference type="EMBL" id="JZWS03000004">
    <property type="protein sequence ID" value="MEW9491493.1"/>
    <property type="molecule type" value="Genomic_DNA"/>
</dbReference>
<accession>A0ACC6TP38</accession>
<proteinExistence type="predicted"/>
<protein>
    <submittedName>
        <fullName evidence="1">Nucleoside hydrolase</fullName>
    </submittedName>
</protein>
<comment type="caution">
    <text evidence="1">The sequence shown here is derived from an EMBL/GenBank/DDBJ whole genome shotgun (WGS) entry which is preliminary data.</text>
</comment>
<sequence length="313" mass="35885">MARHFVIDCDTAEDDIMSLYMLLRNGVEVEGVTIVEGNIAYEQEVNNALWALEFVSGKVNKDIKVYPGSDRSLVKSFKTVENVHGKGGIGDEVVRPKKLRPEPKRAPQAILELADRYAGELEFLAISPLTNLALAYLMDKSIVEKVKKVWVMGGTIYGRGNITPVAEFNIWVDPDAAKLVFNAGFDITMVAWDLITNYVVEEDEWERIKAMDTEMAKFYVRIYKHYREFAMKHQKMRGNPHPDLITTAVALNREVIKRSERQYVDVENCDCLTRGMTVIDYLDLWGKEPKAEVVYGIDKDKFMDMLFHLLSWF</sequence>
<keyword evidence="1" id="KW-0378">Hydrolase</keyword>
<evidence type="ECO:0000313" key="1">
    <source>
        <dbReference type="EMBL" id="MEW9491493.1"/>
    </source>
</evidence>
<reference evidence="1" key="1">
    <citation type="submission" date="2024-07" db="EMBL/GenBank/DDBJ databases">
        <title>Metagenome and Metagenome-Assembled Genomes of Archaea from a hot spring from the geothermal field of Los Azufres, Mexico.</title>
        <authorList>
            <person name="Marin-Paredes R."/>
            <person name="Martinez-Romero E."/>
            <person name="Servin-Garciduenas L.E."/>
        </authorList>
    </citation>
    <scope>NUCLEOTIDE SEQUENCE</scope>
    <source>
        <strain evidence="1">AZ1-454</strain>
    </source>
</reference>
<name>A0ACC6TP38_9CREN</name>